<dbReference type="InterPro" id="IPR002942">
    <property type="entry name" value="S4_RNA-bd"/>
</dbReference>
<dbReference type="InterPro" id="IPR050343">
    <property type="entry name" value="RsuA_PseudoU_synthase"/>
</dbReference>
<evidence type="ECO:0000313" key="6">
    <source>
        <dbReference type="EMBL" id="SDU62687.1"/>
    </source>
</evidence>
<reference evidence="7" key="1">
    <citation type="submission" date="2016-10" db="EMBL/GenBank/DDBJ databases">
        <authorList>
            <person name="Varghese N."/>
            <person name="Submissions S."/>
        </authorList>
    </citation>
    <scope>NUCLEOTIDE SEQUENCE [LARGE SCALE GENOMIC DNA]</scope>
    <source>
        <strain evidence="7">DSM 3384</strain>
    </source>
</reference>
<feature type="domain" description="RNA-binding S4" evidence="5">
    <location>
        <begin position="1"/>
        <end position="62"/>
    </location>
</feature>
<dbReference type="Gene3D" id="3.10.290.10">
    <property type="entry name" value="RNA-binding S4 domain"/>
    <property type="match status" value="1"/>
</dbReference>
<dbReference type="Pfam" id="PF01479">
    <property type="entry name" value="S4"/>
    <property type="match status" value="1"/>
</dbReference>
<dbReference type="GO" id="GO:0000455">
    <property type="term" value="P:enzyme-directed rRNA pseudouridine synthesis"/>
    <property type="evidence" value="ECO:0007669"/>
    <property type="project" value="UniProtKB-ARBA"/>
</dbReference>
<dbReference type="InterPro" id="IPR000748">
    <property type="entry name" value="PsdUridine_synth_RsuA/RluB/E/F"/>
</dbReference>
<dbReference type="PANTHER" id="PTHR47683:SF2">
    <property type="entry name" value="RNA-BINDING S4 DOMAIN-CONTAINING PROTEIN"/>
    <property type="match status" value="1"/>
</dbReference>
<keyword evidence="3" id="KW-0694">RNA-binding</keyword>
<dbReference type="Pfam" id="PF00849">
    <property type="entry name" value="PseudoU_synth_2"/>
    <property type="match status" value="1"/>
</dbReference>
<dbReference type="SUPFAM" id="SSF55174">
    <property type="entry name" value="Alpha-L RNA-binding motif"/>
    <property type="match status" value="1"/>
</dbReference>
<dbReference type="CDD" id="cd00165">
    <property type="entry name" value="S4"/>
    <property type="match status" value="1"/>
</dbReference>
<dbReference type="InterPro" id="IPR020094">
    <property type="entry name" value="TruA/RsuA/RluB/E/F_N"/>
</dbReference>
<dbReference type="InterPro" id="IPR018496">
    <property type="entry name" value="PsdUridine_synth_RsuA/RluB_CS"/>
</dbReference>
<dbReference type="GO" id="GO:0120159">
    <property type="term" value="F:rRNA pseudouridine synthase activity"/>
    <property type="evidence" value="ECO:0007669"/>
    <property type="project" value="UniProtKB-ARBA"/>
</dbReference>
<dbReference type="InterPro" id="IPR036986">
    <property type="entry name" value="S4_RNA-bd_sf"/>
</dbReference>
<evidence type="ECO:0000256" key="1">
    <source>
        <dbReference type="ARBA" id="ARBA00008348"/>
    </source>
</evidence>
<dbReference type="NCBIfam" id="TIGR00093">
    <property type="entry name" value="pseudouridine synthase"/>
    <property type="match status" value="1"/>
</dbReference>
<gene>
    <name evidence="6" type="ORF">SAMN04487931_11910</name>
</gene>
<dbReference type="GO" id="GO:0003723">
    <property type="term" value="F:RNA binding"/>
    <property type="evidence" value="ECO:0007669"/>
    <property type="project" value="UniProtKB-KW"/>
</dbReference>
<evidence type="ECO:0000313" key="7">
    <source>
        <dbReference type="Proteomes" id="UP000199608"/>
    </source>
</evidence>
<dbReference type="InterPro" id="IPR042092">
    <property type="entry name" value="PsdUridine_s_RsuA/RluB/E/F_cat"/>
</dbReference>
<organism evidence="6 7">
    <name type="scientific">Desulfobacula phenolica</name>
    <dbReference type="NCBI Taxonomy" id="90732"/>
    <lineage>
        <taxon>Bacteria</taxon>
        <taxon>Pseudomonadati</taxon>
        <taxon>Thermodesulfobacteriota</taxon>
        <taxon>Desulfobacteria</taxon>
        <taxon>Desulfobacterales</taxon>
        <taxon>Desulfobacteraceae</taxon>
        <taxon>Desulfobacula</taxon>
    </lineage>
</organism>
<proteinExistence type="inferred from homology"/>
<dbReference type="SMART" id="SM00363">
    <property type="entry name" value="S4"/>
    <property type="match status" value="1"/>
</dbReference>
<dbReference type="Proteomes" id="UP000199608">
    <property type="component" value="Unassembled WGS sequence"/>
</dbReference>
<evidence type="ECO:0000256" key="3">
    <source>
        <dbReference type="PROSITE-ProRule" id="PRU00182"/>
    </source>
</evidence>
<keyword evidence="2 4" id="KW-0413">Isomerase</keyword>
<dbReference type="RefSeq" id="WP_092238208.1">
    <property type="nucleotide sequence ID" value="NZ_FNLL01000019.1"/>
</dbReference>
<evidence type="ECO:0000256" key="2">
    <source>
        <dbReference type="ARBA" id="ARBA00023235"/>
    </source>
</evidence>
<dbReference type="FunFam" id="3.10.290.10:FF:000003">
    <property type="entry name" value="Pseudouridine synthase"/>
    <property type="match status" value="1"/>
</dbReference>
<keyword evidence="7" id="KW-1185">Reference proteome</keyword>
<dbReference type="Gene3D" id="3.30.70.580">
    <property type="entry name" value="Pseudouridine synthase I, catalytic domain, N-terminal subdomain"/>
    <property type="match status" value="1"/>
</dbReference>
<protein>
    <recommendedName>
        <fullName evidence="4">Pseudouridine synthase</fullName>
        <ecNumber evidence="4">5.4.99.-</ecNumber>
    </recommendedName>
</protein>
<dbReference type="PROSITE" id="PS01149">
    <property type="entry name" value="PSI_RSU"/>
    <property type="match status" value="1"/>
</dbReference>
<evidence type="ECO:0000259" key="5">
    <source>
        <dbReference type="SMART" id="SM00363"/>
    </source>
</evidence>
<accession>A0A1H2K1W3</accession>
<dbReference type="InterPro" id="IPR006145">
    <property type="entry name" value="PsdUridine_synth_RsuA/RluA"/>
</dbReference>
<name>A0A1H2K1W3_9BACT</name>
<dbReference type="SUPFAM" id="SSF55120">
    <property type="entry name" value="Pseudouridine synthase"/>
    <property type="match status" value="1"/>
</dbReference>
<dbReference type="AlphaFoldDB" id="A0A1H2K1W3"/>
<dbReference type="Gene3D" id="3.30.70.1560">
    <property type="entry name" value="Alpha-L RNA-binding motif"/>
    <property type="match status" value="1"/>
</dbReference>
<evidence type="ECO:0000256" key="4">
    <source>
        <dbReference type="RuleBase" id="RU003887"/>
    </source>
</evidence>
<sequence>MRLQKYLAHAGVCSRRKAEEYILQGHVKVNHQVVTELGTKVDSEQDQVFFDNKKVVLKQHVSKIYIAVNKPEGVVTSCSQQKTKIILDLINIDERVYPVGRLDKDSKGLVLLTNDGELHNKLSHPSYNHEKEYVVTTGHSISDADLTHMAQGMVIDKLKTRRAKVKRLSKNKFSIVLKQGRNRQIRKMVGKTGNKVDILQRIRMANINLGNLKEGKWRYLTQQEIKQLTQ</sequence>
<dbReference type="EC" id="5.4.99.-" evidence="4"/>
<dbReference type="InterPro" id="IPR020103">
    <property type="entry name" value="PsdUridine_synth_cat_dom_sf"/>
</dbReference>
<dbReference type="EMBL" id="FNLL01000019">
    <property type="protein sequence ID" value="SDU62687.1"/>
    <property type="molecule type" value="Genomic_DNA"/>
</dbReference>
<comment type="similarity">
    <text evidence="1 4">Belongs to the pseudouridine synthase RsuA family.</text>
</comment>
<dbReference type="PANTHER" id="PTHR47683">
    <property type="entry name" value="PSEUDOURIDINE SYNTHASE FAMILY PROTEIN-RELATED"/>
    <property type="match status" value="1"/>
</dbReference>
<dbReference type="PROSITE" id="PS50889">
    <property type="entry name" value="S4"/>
    <property type="match status" value="1"/>
</dbReference>